<dbReference type="EMBL" id="RBIR01000001">
    <property type="protein sequence ID" value="RKR29914.1"/>
    <property type="molecule type" value="Genomic_DNA"/>
</dbReference>
<dbReference type="PANTHER" id="PTHR46438:SF11">
    <property type="entry name" value="LIPASE-RELATED"/>
    <property type="match status" value="1"/>
</dbReference>
<dbReference type="RefSeq" id="WP_120950051.1">
    <property type="nucleotide sequence ID" value="NZ_RBIR01000001.1"/>
</dbReference>
<reference evidence="2 3" key="1">
    <citation type="submission" date="2018-10" db="EMBL/GenBank/DDBJ databases">
        <title>Genomic Encyclopedia of Type Strains, Phase IV (KMG-IV): sequencing the most valuable type-strain genomes for metagenomic binning, comparative biology and taxonomic classification.</title>
        <authorList>
            <person name="Goeker M."/>
        </authorList>
    </citation>
    <scope>NUCLEOTIDE SEQUENCE [LARGE SCALE GENOMIC DNA]</scope>
    <source>
        <strain evidence="2 3">DSM 25586</strain>
    </source>
</reference>
<dbReference type="PRINTS" id="PR00412">
    <property type="entry name" value="EPOXHYDRLASE"/>
</dbReference>
<dbReference type="GO" id="GO:0003824">
    <property type="term" value="F:catalytic activity"/>
    <property type="evidence" value="ECO:0007669"/>
    <property type="project" value="InterPro"/>
</dbReference>
<accession>A0A495FKZ3</accession>
<comment type="caution">
    <text evidence="2">The sequence shown here is derived from an EMBL/GenBank/DDBJ whole genome shotgun (WGS) entry which is preliminary data.</text>
</comment>
<dbReference type="PANTHER" id="PTHR46438">
    <property type="entry name" value="ALPHA/BETA-HYDROLASES SUPERFAMILY PROTEIN"/>
    <property type="match status" value="1"/>
</dbReference>
<protein>
    <submittedName>
        <fullName evidence="2">Pimeloyl-ACP methyl ester carboxylesterase</fullName>
    </submittedName>
</protein>
<organism evidence="2 3">
    <name type="scientific">Arthrobacter oryzae</name>
    <dbReference type="NCBI Taxonomy" id="409290"/>
    <lineage>
        <taxon>Bacteria</taxon>
        <taxon>Bacillati</taxon>
        <taxon>Actinomycetota</taxon>
        <taxon>Actinomycetes</taxon>
        <taxon>Micrococcales</taxon>
        <taxon>Micrococcaceae</taxon>
        <taxon>Arthrobacter</taxon>
    </lineage>
</organism>
<dbReference type="SUPFAM" id="SSF53474">
    <property type="entry name" value="alpha/beta-Hydrolases"/>
    <property type="match status" value="1"/>
</dbReference>
<name>A0A495FKZ3_9MICC</name>
<feature type="domain" description="AB hydrolase-1" evidence="1">
    <location>
        <begin position="30"/>
        <end position="271"/>
    </location>
</feature>
<sequence length="284" mass="30499">MNANRVLAAPQTVTVDGRPARYRDTGTGSPVLLLHGIGRSLADWDVQHRLLDTSHRVISVDLAGFGGSAALSGRHTLDALAAWVSRFLDAVDTRGDLGAVDVVGNSLGGAVAMRLSVLRPDQVRRLVLINSAGFGATVAPALRLIALPVVGRVLLRPTPKAAYQTERALFVDRSFVSRERMAASVARGSQRGAMRAFREVAHDLGTFRGIRPGWRSRLLAGIAAAGKPVMVLWGDSDLILPAGHLAEARRLLPGATTHLFEQTGHMPHLERAGETAELIREFLR</sequence>
<gene>
    <name evidence="2" type="ORF">C8D78_0230</name>
</gene>
<proteinExistence type="predicted"/>
<dbReference type="Gene3D" id="3.40.50.1820">
    <property type="entry name" value="alpha/beta hydrolase"/>
    <property type="match status" value="1"/>
</dbReference>
<dbReference type="PRINTS" id="PR00111">
    <property type="entry name" value="ABHYDROLASE"/>
</dbReference>
<dbReference type="Pfam" id="PF00561">
    <property type="entry name" value="Abhydrolase_1"/>
    <property type="match status" value="1"/>
</dbReference>
<dbReference type="InterPro" id="IPR000639">
    <property type="entry name" value="Epox_hydrolase-like"/>
</dbReference>
<dbReference type="AlphaFoldDB" id="A0A495FKZ3"/>
<dbReference type="InterPro" id="IPR000073">
    <property type="entry name" value="AB_hydrolase_1"/>
</dbReference>
<dbReference type="Proteomes" id="UP000276055">
    <property type="component" value="Unassembled WGS sequence"/>
</dbReference>
<dbReference type="InterPro" id="IPR029058">
    <property type="entry name" value="AB_hydrolase_fold"/>
</dbReference>
<dbReference type="OrthoDB" id="5902829at2"/>
<evidence type="ECO:0000313" key="3">
    <source>
        <dbReference type="Proteomes" id="UP000276055"/>
    </source>
</evidence>
<evidence type="ECO:0000259" key="1">
    <source>
        <dbReference type="Pfam" id="PF00561"/>
    </source>
</evidence>
<evidence type="ECO:0000313" key="2">
    <source>
        <dbReference type="EMBL" id="RKR29914.1"/>
    </source>
</evidence>